<dbReference type="SUPFAM" id="SSF50952">
    <property type="entry name" value="Soluble quinoprotein glucose dehydrogenase"/>
    <property type="match status" value="1"/>
</dbReference>
<dbReference type="GO" id="GO:0016491">
    <property type="term" value="F:oxidoreductase activity"/>
    <property type="evidence" value="ECO:0007669"/>
    <property type="project" value="UniProtKB-KW"/>
</dbReference>
<protein>
    <submittedName>
        <fullName evidence="12">HIPL1 protein-like</fullName>
    </submittedName>
</protein>
<keyword evidence="4" id="KW-0732">Signal</keyword>
<dbReference type="Proteomes" id="UP001163823">
    <property type="component" value="Chromosome 13"/>
</dbReference>
<sequence length="704" mass="76642">MLSNLFGAMGDVFSITLLFCCLLLVLKSSISYPLCIDSRAPFTLNTPLKFCSYNGSTCCNLTEESQVEQQFQVINVSDPGCASLVKSILCARCDQFSAQLFTVSSTPRPVPLLCNFTASAESSKTIQKEKDFCSEVWDTCQNVPISNSPFAPSLQGQTGAPLKTKFTKLTELWQSKTDFCNAFGGVSDEESVCFDGEPVTLNSSGTPSPPNGLCLEKIGNGSYLNMVAHPDGSNRAFFSNQMGKIWLATLPDGGSGETLALDESNPFVDLTDQVHFETTFGLLGIAFHPQFAQNGRFFASFNCDKVKWAGCTGRCSCNSDVNCDPSKLGPDNGAQPCQYQSVIAEYSANGTASKPSLAQSATPSEVRRIFTMGLPFRSDHAGQILFGPTDGYLYFMMGDGGGGTGDPYNFAQNKKSLLGKIMRLDIDNIPSADEINKLGLWGNYSTPKDNPFDEDKELQPEIWALGLRNPWRCSFDSERPSYFLCADTGQDLYEEVDVITKGGNYGWRLYEGPYQFIPKDSSGANTSLKSINTIFPVMGYNHSEINKNEGSASITGGYFYRSMTDPCTYGRYLYADLYADAMWAGIENPENSGNFTTNKIPFSCAHDSPIQCDSVPGSSLPALGYIYSFGEDNNKDIYILASSGVYRVVRPSRCSYTCSKENATVAASPGPSSSKSHASQLSNNLHANMLLKFSSLLLLLVGFL</sequence>
<dbReference type="PANTHER" id="PTHR19328:SF13">
    <property type="entry name" value="HIPL1 PROTEIN"/>
    <property type="match status" value="1"/>
</dbReference>
<organism evidence="12 13">
    <name type="scientific">Quillaja saponaria</name>
    <name type="common">Soap bark tree</name>
    <dbReference type="NCBI Taxonomy" id="32244"/>
    <lineage>
        <taxon>Eukaryota</taxon>
        <taxon>Viridiplantae</taxon>
        <taxon>Streptophyta</taxon>
        <taxon>Embryophyta</taxon>
        <taxon>Tracheophyta</taxon>
        <taxon>Spermatophyta</taxon>
        <taxon>Magnoliopsida</taxon>
        <taxon>eudicotyledons</taxon>
        <taxon>Gunneridae</taxon>
        <taxon>Pentapetalae</taxon>
        <taxon>rosids</taxon>
        <taxon>fabids</taxon>
        <taxon>Fabales</taxon>
        <taxon>Quillajaceae</taxon>
        <taxon>Quillaja</taxon>
    </lineage>
</organism>
<dbReference type="InterPro" id="IPR012938">
    <property type="entry name" value="Glc/Sorbosone_DH"/>
</dbReference>
<keyword evidence="6" id="KW-0560">Oxidoreductase</keyword>
<evidence type="ECO:0000313" key="12">
    <source>
        <dbReference type="EMBL" id="KAJ7945953.1"/>
    </source>
</evidence>
<evidence type="ECO:0000256" key="2">
    <source>
        <dbReference type="ARBA" id="ARBA00004193"/>
    </source>
</evidence>
<name>A0AAD7KUP1_QUISA</name>
<dbReference type="FunFam" id="2.120.10.30:FF:000067">
    <property type="entry name" value="HHIP-like 1"/>
    <property type="match status" value="1"/>
</dbReference>
<reference evidence="12" key="1">
    <citation type="journal article" date="2023" name="Science">
        <title>Elucidation of the pathway for biosynthesis of saponin adjuvants from the soapbark tree.</title>
        <authorList>
            <person name="Reed J."/>
            <person name="Orme A."/>
            <person name="El-Demerdash A."/>
            <person name="Owen C."/>
            <person name="Martin L.B.B."/>
            <person name="Misra R.C."/>
            <person name="Kikuchi S."/>
            <person name="Rejzek M."/>
            <person name="Martin A.C."/>
            <person name="Harkess A."/>
            <person name="Leebens-Mack J."/>
            <person name="Louveau T."/>
            <person name="Stephenson M.J."/>
            <person name="Osbourn A."/>
        </authorList>
    </citation>
    <scope>NUCLEOTIDE SEQUENCE</scope>
    <source>
        <strain evidence="12">S10</strain>
    </source>
</reference>
<comment type="cofactor">
    <cofactor evidence="1">
        <name>pyrroloquinoline quinone</name>
        <dbReference type="ChEBI" id="CHEBI:58442"/>
    </cofactor>
</comment>
<evidence type="ECO:0000259" key="11">
    <source>
        <dbReference type="Pfam" id="PF07995"/>
    </source>
</evidence>
<proteinExistence type="inferred from homology"/>
<dbReference type="InterPro" id="IPR011041">
    <property type="entry name" value="Quinoprot_gluc/sorb_DH_b-prop"/>
</dbReference>
<evidence type="ECO:0000256" key="8">
    <source>
        <dbReference type="ARBA" id="ARBA00023180"/>
    </source>
</evidence>
<dbReference type="Gene3D" id="2.120.10.30">
    <property type="entry name" value="TolB, C-terminal domain"/>
    <property type="match status" value="1"/>
</dbReference>
<evidence type="ECO:0000256" key="10">
    <source>
        <dbReference type="ARBA" id="ARBA00061483"/>
    </source>
</evidence>
<evidence type="ECO:0000256" key="7">
    <source>
        <dbReference type="ARBA" id="ARBA00023136"/>
    </source>
</evidence>
<dbReference type="InterPro" id="IPR011042">
    <property type="entry name" value="6-blade_b-propeller_TolB-like"/>
</dbReference>
<dbReference type="GO" id="GO:0005886">
    <property type="term" value="C:plasma membrane"/>
    <property type="evidence" value="ECO:0007669"/>
    <property type="project" value="UniProtKB-SubCell"/>
</dbReference>
<dbReference type="AlphaFoldDB" id="A0AAD7KUP1"/>
<dbReference type="EMBL" id="JARAOO010000013">
    <property type="protein sequence ID" value="KAJ7945953.1"/>
    <property type="molecule type" value="Genomic_DNA"/>
</dbReference>
<gene>
    <name evidence="12" type="ORF">O6P43_030943</name>
</gene>
<keyword evidence="3" id="KW-1003">Cell membrane</keyword>
<comment type="subcellular location">
    <subcellularLocation>
        <location evidence="2">Cell membrane</location>
        <topology evidence="2">Lipid-anchor</topology>
    </subcellularLocation>
</comment>
<accession>A0AAD7KUP1</accession>
<keyword evidence="13" id="KW-1185">Reference proteome</keyword>
<evidence type="ECO:0000313" key="13">
    <source>
        <dbReference type="Proteomes" id="UP001163823"/>
    </source>
</evidence>
<evidence type="ECO:0000256" key="9">
    <source>
        <dbReference type="ARBA" id="ARBA00023288"/>
    </source>
</evidence>
<comment type="caution">
    <text evidence="12">The sequence shown here is derived from an EMBL/GenBank/DDBJ whole genome shotgun (WGS) entry which is preliminary data.</text>
</comment>
<keyword evidence="7" id="KW-0472">Membrane</keyword>
<evidence type="ECO:0000256" key="1">
    <source>
        <dbReference type="ARBA" id="ARBA00001931"/>
    </source>
</evidence>
<evidence type="ECO:0000256" key="3">
    <source>
        <dbReference type="ARBA" id="ARBA00022475"/>
    </source>
</evidence>
<evidence type="ECO:0000256" key="5">
    <source>
        <dbReference type="ARBA" id="ARBA00022891"/>
    </source>
</evidence>
<evidence type="ECO:0000256" key="4">
    <source>
        <dbReference type="ARBA" id="ARBA00022729"/>
    </source>
</evidence>
<keyword evidence="5" id="KW-0634">PQQ</keyword>
<feature type="domain" description="Glucose/Sorbosone dehydrogenase" evidence="11">
    <location>
        <begin position="267"/>
        <end position="511"/>
    </location>
</feature>
<keyword evidence="9" id="KW-0449">Lipoprotein</keyword>
<keyword evidence="8" id="KW-0325">Glycoprotein</keyword>
<comment type="similarity">
    <text evidence="10">Belongs to the PQQ oxidoreductase GdhB family.</text>
</comment>
<dbReference type="PANTHER" id="PTHR19328">
    <property type="entry name" value="HEDGEHOG-INTERACTING PROTEIN"/>
    <property type="match status" value="1"/>
</dbReference>
<dbReference type="Pfam" id="PF07995">
    <property type="entry name" value="GSDH"/>
    <property type="match status" value="1"/>
</dbReference>
<evidence type="ECO:0000256" key="6">
    <source>
        <dbReference type="ARBA" id="ARBA00023002"/>
    </source>
</evidence>